<dbReference type="Proteomes" id="UP000830395">
    <property type="component" value="Chromosome 2"/>
</dbReference>
<name>A0ACC5Y043_9TELE</name>
<evidence type="ECO:0000313" key="2">
    <source>
        <dbReference type="Proteomes" id="UP000830395"/>
    </source>
</evidence>
<organism evidence="1 2">
    <name type="scientific">Pangasius djambal</name>
    <dbReference type="NCBI Taxonomy" id="1691987"/>
    <lineage>
        <taxon>Eukaryota</taxon>
        <taxon>Metazoa</taxon>
        <taxon>Chordata</taxon>
        <taxon>Craniata</taxon>
        <taxon>Vertebrata</taxon>
        <taxon>Euteleostomi</taxon>
        <taxon>Actinopterygii</taxon>
        <taxon>Neopterygii</taxon>
        <taxon>Teleostei</taxon>
        <taxon>Ostariophysi</taxon>
        <taxon>Siluriformes</taxon>
        <taxon>Pangasiidae</taxon>
        <taxon>Pangasius</taxon>
    </lineage>
</organism>
<accession>A0ACC5Y043</accession>
<sequence>MTDDVDLSQTWSLVPAPGATGCRSRSRRALDRSPYRSWERRRAGSRRVRVEGCVVICRRSLTILLRVINYAGCPRALGRRRRAATIWRHPQFLPGSLGIFSSNTPERICVREPAVLDGF</sequence>
<evidence type="ECO:0000313" key="1">
    <source>
        <dbReference type="EMBL" id="MCJ8729118.1"/>
    </source>
</evidence>
<reference evidence="1" key="1">
    <citation type="submission" date="2020-02" db="EMBL/GenBank/DDBJ databases">
        <title>Genome sequencing of the panga catfish, Pangasius djambal.</title>
        <authorList>
            <person name="Wen M."/>
            <person name="Zahm M."/>
            <person name="Roques C."/>
            <person name="Cabau C."/>
            <person name="Klopp C."/>
            <person name="Donnadieu C."/>
            <person name="Jouanno E."/>
            <person name="Avarre J.-C."/>
            <person name="Campet M."/>
            <person name="Ha T."/>
            <person name="Dugue R."/>
            <person name="Lampietro C."/>
            <person name="Louis A."/>
            <person name="Herpin A."/>
            <person name="Echchiki A."/>
            <person name="Berthelot C."/>
            <person name="Parey E."/>
            <person name="Roest-Crollius H."/>
            <person name="Braasch I."/>
            <person name="Postlethwait J.H."/>
            <person name="Bobe J."/>
            <person name="Montfort J."/>
            <person name="Bouchez O."/>
            <person name="Begum T."/>
            <person name="Schartl M."/>
            <person name="Gustiano R."/>
            <person name="Guiguen Y."/>
        </authorList>
    </citation>
    <scope>NUCLEOTIDE SEQUENCE</scope>
    <source>
        <strain evidence="1">Pdj_M5554</strain>
    </source>
</reference>
<protein>
    <submittedName>
        <fullName evidence="1">Uncharacterized protein</fullName>
    </submittedName>
</protein>
<keyword evidence="2" id="KW-1185">Reference proteome</keyword>
<proteinExistence type="predicted"/>
<gene>
    <name evidence="1" type="ORF">PDJAM_G00102440</name>
</gene>
<comment type="caution">
    <text evidence="1">The sequence shown here is derived from an EMBL/GenBank/DDBJ whole genome shotgun (WGS) entry which is preliminary data.</text>
</comment>
<dbReference type="EMBL" id="CM040976">
    <property type="protein sequence ID" value="MCJ8729118.1"/>
    <property type="molecule type" value="Genomic_DNA"/>
</dbReference>